<dbReference type="PROSITE" id="PS00159">
    <property type="entry name" value="ALDOLASE_KDPG_KHG_1"/>
    <property type="match status" value="1"/>
</dbReference>
<evidence type="ECO:0000256" key="2">
    <source>
        <dbReference type="ARBA" id="ARBA00004736"/>
    </source>
</evidence>
<dbReference type="CDD" id="cd00452">
    <property type="entry name" value="KDPG_aldolase"/>
    <property type="match status" value="1"/>
</dbReference>
<comment type="catalytic activity">
    <reaction evidence="1">
        <text>2-dehydro-3-deoxy-6-phospho-D-gluconate = D-glyceraldehyde 3-phosphate + pyruvate</text>
        <dbReference type="Rhea" id="RHEA:17089"/>
        <dbReference type="ChEBI" id="CHEBI:15361"/>
        <dbReference type="ChEBI" id="CHEBI:57569"/>
        <dbReference type="ChEBI" id="CHEBI:59776"/>
        <dbReference type="EC" id="4.1.2.14"/>
    </reaction>
</comment>
<dbReference type="EMBL" id="JSUM01000017">
    <property type="protein sequence ID" value="KGQ69544.1"/>
    <property type="molecule type" value="Genomic_DNA"/>
</dbReference>
<comment type="pathway">
    <text evidence="2">Carbohydrate acid metabolism; 2-dehydro-3-deoxy-D-gluconate degradation; D-glyceraldehyde 3-phosphate and pyruvate from 2-dehydro-3-deoxy-D-gluconate: step 2/2.</text>
</comment>
<dbReference type="InterPro" id="IPR000887">
    <property type="entry name" value="Aldlse_KDPG_KHG"/>
</dbReference>
<keyword evidence="7" id="KW-0704">Schiff base</keyword>
<evidence type="ECO:0000313" key="9">
    <source>
        <dbReference type="EMBL" id="KGQ69544.1"/>
    </source>
</evidence>
<evidence type="ECO:0000256" key="6">
    <source>
        <dbReference type="ARBA" id="ARBA00023239"/>
    </source>
</evidence>
<keyword evidence="6 9" id="KW-0456">Lyase</keyword>
<keyword evidence="10" id="KW-1185">Reference proteome</keyword>
<dbReference type="GO" id="GO:0008675">
    <property type="term" value="F:2-dehydro-3-deoxy-phosphogluconate aldolase activity"/>
    <property type="evidence" value="ECO:0007669"/>
    <property type="project" value="UniProtKB-EC"/>
</dbReference>
<comment type="similarity">
    <text evidence="3">Belongs to the KHG/KDPG aldolase family.</text>
</comment>
<dbReference type="PANTHER" id="PTHR30246">
    <property type="entry name" value="2-KETO-3-DEOXY-6-PHOSPHOGLUCONATE ALDOLASE"/>
    <property type="match status" value="1"/>
</dbReference>
<dbReference type="OrthoDB" id="9805177at2"/>
<evidence type="ECO:0000256" key="7">
    <source>
        <dbReference type="ARBA" id="ARBA00023270"/>
    </source>
</evidence>
<keyword evidence="8" id="KW-0119">Carbohydrate metabolism</keyword>
<dbReference type="AlphaFoldDB" id="A0A0A3B7G8"/>
<organism evidence="9 10">
    <name type="scientific">Chelonobacter oris</name>
    <dbReference type="NCBI Taxonomy" id="505317"/>
    <lineage>
        <taxon>Bacteria</taxon>
        <taxon>Pseudomonadati</taxon>
        <taxon>Pseudomonadota</taxon>
        <taxon>Gammaproteobacteria</taxon>
        <taxon>Pasteurellales</taxon>
        <taxon>Pasteurellaceae</taxon>
        <taxon>Chelonobacter</taxon>
    </lineage>
</organism>
<dbReference type="InterPro" id="IPR031337">
    <property type="entry name" value="KDPG/KHG_AS_1"/>
</dbReference>
<name>A0A0A3B7G8_9PAST</name>
<dbReference type="NCBIfam" id="TIGR01182">
    <property type="entry name" value="eda"/>
    <property type="match status" value="1"/>
</dbReference>
<dbReference type="RefSeq" id="WP_034617793.1">
    <property type="nucleotide sequence ID" value="NZ_JSUM01000017.1"/>
</dbReference>
<comment type="subunit">
    <text evidence="4">Homotrimer.</text>
</comment>
<comment type="caution">
    <text evidence="9">The sequence shown here is derived from an EMBL/GenBank/DDBJ whole genome shotgun (WGS) entry which is preliminary data.</text>
</comment>
<dbReference type="SUPFAM" id="SSF51569">
    <property type="entry name" value="Aldolase"/>
    <property type="match status" value="1"/>
</dbReference>
<dbReference type="STRING" id="505317.OA57_11055"/>
<evidence type="ECO:0000256" key="1">
    <source>
        <dbReference type="ARBA" id="ARBA00000654"/>
    </source>
</evidence>
<dbReference type="EC" id="4.1.2.14" evidence="5"/>
<accession>A0A0A3B7G8</accession>
<protein>
    <recommendedName>
        <fullName evidence="5">2-dehydro-3-deoxy-phosphogluconate aldolase</fullName>
        <ecNumber evidence="5">4.1.2.14</ecNumber>
    </recommendedName>
</protein>
<dbReference type="InterPro" id="IPR031338">
    <property type="entry name" value="KDPG/KHG_AS_2"/>
</dbReference>
<dbReference type="Pfam" id="PF01081">
    <property type="entry name" value="Aldolase"/>
    <property type="match status" value="1"/>
</dbReference>
<gene>
    <name evidence="9" type="ORF">OA57_11055</name>
</gene>
<evidence type="ECO:0000313" key="10">
    <source>
        <dbReference type="Proteomes" id="UP000030380"/>
    </source>
</evidence>
<evidence type="ECO:0000256" key="5">
    <source>
        <dbReference type="ARBA" id="ARBA00013063"/>
    </source>
</evidence>
<dbReference type="Gene3D" id="3.20.20.70">
    <property type="entry name" value="Aldolase class I"/>
    <property type="match status" value="1"/>
</dbReference>
<dbReference type="InterPro" id="IPR013785">
    <property type="entry name" value="Aldolase_TIM"/>
</dbReference>
<reference evidence="9 10" key="1">
    <citation type="submission" date="2014-11" db="EMBL/GenBank/DDBJ databases">
        <title>Draft genome sequence of Chelonobacter oris 1662T, associated with respiratory disease in Hermann's Tortoises.</title>
        <authorList>
            <person name="Kudirkiene E."/>
            <person name="Hansen M.J."/>
            <person name="Bojesen A.M."/>
        </authorList>
    </citation>
    <scope>NUCLEOTIDE SEQUENCE [LARGE SCALE GENOMIC DNA]</scope>
    <source>
        <strain evidence="9 10">1662</strain>
    </source>
</reference>
<proteinExistence type="inferred from homology"/>
<evidence type="ECO:0000256" key="8">
    <source>
        <dbReference type="ARBA" id="ARBA00023277"/>
    </source>
</evidence>
<evidence type="ECO:0000256" key="3">
    <source>
        <dbReference type="ARBA" id="ARBA00006906"/>
    </source>
</evidence>
<dbReference type="PANTHER" id="PTHR30246:SF1">
    <property type="entry name" value="2-DEHYDRO-3-DEOXY-6-PHOSPHOGALACTONATE ALDOLASE-RELATED"/>
    <property type="match status" value="1"/>
</dbReference>
<dbReference type="NCBIfam" id="NF004325">
    <property type="entry name" value="PRK05718.1"/>
    <property type="match status" value="1"/>
</dbReference>
<evidence type="ECO:0000256" key="4">
    <source>
        <dbReference type="ARBA" id="ARBA00011233"/>
    </source>
</evidence>
<dbReference type="PROSITE" id="PS00160">
    <property type="entry name" value="ALDOLASE_KDPG_KHG_2"/>
    <property type="match status" value="1"/>
</dbReference>
<sequence length="215" mass="22525">MSWKLQPSAVFAASPLVPVMVIKNLDDALPMAQALSDGGINVFEITLRSAVALEAIKLISEAMPQTLVGAGTVISPQQYDDAVAAGAKFVISPGATVSLLKHAVQGDVPLMPGTSTPSEMMTALELGYDHLKFFPAEANGGAPALKAISAPLPQLTFCPTGGISPENVERYLALDCVATVGGSWILPNDAIAAGNWQEVTRLTQEAVAFIQNLRR</sequence>
<dbReference type="Proteomes" id="UP000030380">
    <property type="component" value="Unassembled WGS sequence"/>
</dbReference>